<protein>
    <recommendedName>
        <fullName evidence="2">RING-type E3 ubiquitin transferase</fullName>
        <ecNumber evidence="2">2.3.2.27</ecNumber>
    </recommendedName>
</protein>
<dbReference type="PROSITE" id="PS50089">
    <property type="entry name" value="ZF_RING_2"/>
    <property type="match status" value="1"/>
</dbReference>
<feature type="compositionally biased region" description="Low complexity" evidence="9">
    <location>
        <begin position="156"/>
        <end position="178"/>
    </location>
</feature>
<organism evidence="11">
    <name type="scientific">Chlamydomonas leiostraca</name>
    <dbReference type="NCBI Taxonomy" id="1034604"/>
    <lineage>
        <taxon>Eukaryota</taxon>
        <taxon>Viridiplantae</taxon>
        <taxon>Chlorophyta</taxon>
        <taxon>core chlorophytes</taxon>
        <taxon>Chlorophyceae</taxon>
        <taxon>CS clade</taxon>
        <taxon>Chlamydomonadales</taxon>
        <taxon>Chlamydomonadaceae</taxon>
        <taxon>Chlamydomonas</taxon>
    </lineage>
</organism>
<accession>A0A7S0S2J0</accession>
<dbReference type="SMART" id="SM00184">
    <property type="entry name" value="RING"/>
    <property type="match status" value="1"/>
</dbReference>
<evidence type="ECO:0000256" key="8">
    <source>
        <dbReference type="PROSITE-ProRule" id="PRU00175"/>
    </source>
</evidence>
<feature type="region of interest" description="Disordered" evidence="9">
    <location>
        <begin position="1"/>
        <end position="20"/>
    </location>
</feature>
<feature type="compositionally biased region" description="Low complexity" evidence="9">
    <location>
        <begin position="216"/>
        <end position="230"/>
    </location>
</feature>
<dbReference type="PANTHER" id="PTHR46463">
    <property type="entry name" value="ZINC FINGER, RING/FYVE/PHD-TYPE"/>
    <property type="match status" value="1"/>
</dbReference>
<dbReference type="SUPFAM" id="SSF57850">
    <property type="entry name" value="RING/U-box"/>
    <property type="match status" value="1"/>
</dbReference>
<comment type="catalytic activity">
    <reaction evidence="1">
        <text>S-ubiquitinyl-[E2 ubiquitin-conjugating enzyme]-L-cysteine + [acceptor protein]-L-lysine = [E2 ubiquitin-conjugating enzyme]-L-cysteine + N(6)-ubiquitinyl-[acceptor protein]-L-lysine.</text>
        <dbReference type="EC" id="2.3.2.27"/>
    </reaction>
</comment>
<dbReference type="InterPro" id="IPR013083">
    <property type="entry name" value="Znf_RING/FYVE/PHD"/>
</dbReference>
<evidence type="ECO:0000256" key="5">
    <source>
        <dbReference type="ARBA" id="ARBA00022771"/>
    </source>
</evidence>
<evidence type="ECO:0000256" key="2">
    <source>
        <dbReference type="ARBA" id="ARBA00012483"/>
    </source>
</evidence>
<dbReference type="EMBL" id="HBFB01032431">
    <property type="protein sequence ID" value="CAD8693954.1"/>
    <property type="molecule type" value="Transcribed_RNA"/>
</dbReference>
<name>A0A7S0S2J0_9CHLO</name>
<proteinExistence type="predicted"/>
<dbReference type="Gene3D" id="3.30.40.10">
    <property type="entry name" value="Zinc/RING finger domain, C3HC4 (zinc finger)"/>
    <property type="match status" value="1"/>
</dbReference>
<keyword evidence="7" id="KW-0862">Zinc</keyword>
<evidence type="ECO:0000313" key="11">
    <source>
        <dbReference type="EMBL" id="CAD8693954.1"/>
    </source>
</evidence>
<dbReference type="EC" id="2.3.2.27" evidence="2"/>
<evidence type="ECO:0000256" key="4">
    <source>
        <dbReference type="ARBA" id="ARBA00022723"/>
    </source>
</evidence>
<keyword evidence="5 8" id="KW-0863">Zinc-finger</keyword>
<dbReference type="Pfam" id="PF13639">
    <property type="entry name" value="zf-RING_2"/>
    <property type="match status" value="1"/>
</dbReference>
<evidence type="ECO:0000259" key="10">
    <source>
        <dbReference type="PROSITE" id="PS50089"/>
    </source>
</evidence>
<dbReference type="GO" id="GO:0061630">
    <property type="term" value="F:ubiquitin protein ligase activity"/>
    <property type="evidence" value="ECO:0007669"/>
    <property type="project" value="UniProtKB-EC"/>
</dbReference>
<reference evidence="11" key="1">
    <citation type="submission" date="2021-01" db="EMBL/GenBank/DDBJ databases">
        <authorList>
            <person name="Corre E."/>
            <person name="Pelletier E."/>
            <person name="Niang G."/>
            <person name="Scheremetjew M."/>
            <person name="Finn R."/>
            <person name="Kale V."/>
            <person name="Holt S."/>
            <person name="Cochrane G."/>
            <person name="Meng A."/>
            <person name="Brown T."/>
            <person name="Cohen L."/>
        </authorList>
    </citation>
    <scope>NUCLEOTIDE SEQUENCE</scope>
    <source>
        <strain evidence="11">SAG 11-49</strain>
    </source>
</reference>
<dbReference type="GO" id="GO:0008270">
    <property type="term" value="F:zinc ion binding"/>
    <property type="evidence" value="ECO:0007669"/>
    <property type="project" value="UniProtKB-KW"/>
</dbReference>
<evidence type="ECO:0000256" key="3">
    <source>
        <dbReference type="ARBA" id="ARBA00022679"/>
    </source>
</evidence>
<dbReference type="AlphaFoldDB" id="A0A7S0S2J0"/>
<gene>
    <name evidence="11" type="ORF">CLEI1391_LOCUS18137</name>
</gene>
<keyword evidence="6" id="KW-0833">Ubl conjugation pathway</keyword>
<feature type="region of interest" description="Disordered" evidence="9">
    <location>
        <begin position="156"/>
        <end position="248"/>
    </location>
</feature>
<evidence type="ECO:0000256" key="7">
    <source>
        <dbReference type="ARBA" id="ARBA00022833"/>
    </source>
</evidence>
<evidence type="ECO:0000256" key="1">
    <source>
        <dbReference type="ARBA" id="ARBA00000900"/>
    </source>
</evidence>
<evidence type="ECO:0000256" key="6">
    <source>
        <dbReference type="ARBA" id="ARBA00022786"/>
    </source>
</evidence>
<feature type="domain" description="RING-type" evidence="10">
    <location>
        <begin position="272"/>
        <end position="313"/>
    </location>
</feature>
<dbReference type="InterPro" id="IPR001841">
    <property type="entry name" value="Znf_RING"/>
</dbReference>
<keyword evidence="3" id="KW-0808">Transferase</keyword>
<evidence type="ECO:0000256" key="9">
    <source>
        <dbReference type="SAM" id="MobiDB-lite"/>
    </source>
</evidence>
<keyword evidence="4" id="KW-0479">Metal-binding</keyword>
<dbReference type="PANTHER" id="PTHR46463:SF10">
    <property type="entry name" value="OS01G0926200 PROTEIN"/>
    <property type="match status" value="1"/>
</dbReference>
<sequence>MATRVPLNPEVSNPGVPNEAELNMSYSQTAMRDPDAPGPRPVEVVDCQCCSWCGGFLKALFGPQRANESPRPVPLPAYQPPARDYQGASVALRTYEEDRTDEALSLLPKASETSARLSTLASRGTTVDAGTSALLSHPASFHSQRTTATAMARTSIGSTGTAAPAGSASMAASHGSSSMRRPDSAEHSVVLSSKAGMASPQMSPRRTSAPSPPPTAQGAPHGGAPAAGAHKPTHRKAPSTASDAGAKGAVGDPALKLVVAQDDDDDDDAHYCPTCLEPYTEDNPKTFTACGHHYHLPCLYEWLERKDTCPICDSKISFEGMIDE</sequence>